<dbReference type="EMBL" id="ACBY02000023">
    <property type="protein sequence ID" value="EFB76057.1"/>
    <property type="molecule type" value="Genomic_DNA"/>
</dbReference>
<evidence type="ECO:0000313" key="2">
    <source>
        <dbReference type="Proteomes" id="UP000003438"/>
    </source>
</evidence>
<organism evidence="1 2">
    <name type="scientific">Subdoligranulum variabile DSM 15176</name>
    <dbReference type="NCBI Taxonomy" id="411471"/>
    <lineage>
        <taxon>Bacteria</taxon>
        <taxon>Bacillati</taxon>
        <taxon>Bacillota</taxon>
        <taxon>Clostridia</taxon>
        <taxon>Eubacteriales</taxon>
        <taxon>Oscillospiraceae</taxon>
        <taxon>Subdoligranulum</taxon>
    </lineage>
</organism>
<keyword evidence="2" id="KW-1185">Reference proteome</keyword>
<evidence type="ECO:0000313" key="1">
    <source>
        <dbReference type="EMBL" id="EFB76057.1"/>
    </source>
</evidence>
<comment type="caution">
    <text evidence="1">The sequence shown here is derived from an EMBL/GenBank/DDBJ whole genome shotgun (WGS) entry which is preliminary data.</text>
</comment>
<sequence>MYEPRLIDADKVEIGFKELCESPYFKSDVSAKHGAETLMDLCVRTDSHKPNTIDPETLPIVQEFHQKLVQEQLICNNLQKDLVQVAMERNSACKQLLECASLLRVQCLCCIHYTDRVPCVKCKDGSQWEWRGPDEEDATAKKEEADNE</sequence>
<proteinExistence type="predicted"/>
<dbReference type="AlphaFoldDB" id="D1PNC2"/>
<reference evidence="1" key="1">
    <citation type="submission" date="2009-12" db="EMBL/GenBank/DDBJ databases">
        <authorList>
            <person name="Weinstock G."/>
            <person name="Sodergren E."/>
            <person name="Clifton S."/>
            <person name="Fulton L."/>
            <person name="Fulton B."/>
            <person name="Courtney L."/>
            <person name="Fronick C."/>
            <person name="Harrison M."/>
            <person name="Strong C."/>
            <person name="Farmer C."/>
            <person name="Delahaunty K."/>
            <person name="Markovic C."/>
            <person name="Hall O."/>
            <person name="Minx P."/>
            <person name="Tomlinson C."/>
            <person name="Mitreva M."/>
            <person name="Nelson J."/>
            <person name="Hou S."/>
            <person name="Wollam A."/>
            <person name="Pepin K.H."/>
            <person name="Johnson M."/>
            <person name="Bhonagiri V."/>
            <person name="Nash W.E."/>
            <person name="Warren W."/>
            <person name="Chinwalla A."/>
            <person name="Mardis E.R."/>
            <person name="Wilson R.K."/>
        </authorList>
    </citation>
    <scope>NUCLEOTIDE SEQUENCE [LARGE SCALE GENOMIC DNA]</scope>
    <source>
        <strain evidence="1">DSM 15176</strain>
    </source>
</reference>
<dbReference type="HOGENOM" id="CLU_1757862_0_0_9"/>
<dbReference type="Proteomes" id="UP000003438">
    <property type="component" value="Unassembled WGS sequence"/>
</dbReference>
<gene>
    <name evidence="1" type="ORF">SUBVAR_05841</name>
</gene>
<dbReference type="STRING" id="411471.SUBVAR_05841"/>
<protein>
    <submittedName>
        <fullName evidence="1">Uncharacterized protein</fullName>
    </submittedName>
</protein>
<accession>D1PNC2</accession>
<name>D1PNC2_9FIRM</name>